<dbReference type="GO" id="GO:0000220">
    <property type="term" value="C:vacuolar proton-transporting V-type ATPase, V0 domain"/>
    <property type="evidence" value="ECO:0007669"/>
    <property type="project" value="InterPro"/>
</dbReference>
<dbReference type="Proteomes" id="UP000039865">
    <property type="component" value="Unassembled WGS sequence"/>
</dbReference>
<keyword evidence="11" id="KW-1185">Reference proteome</keyword>
<evidence type="ECO:0000256" key="4">
    <source>
        <dbReference type="ARBA" id="ARBA00022692"/>
    </source>
</evidence>
<dbReference type="EMBL" id="CCKQ01009111">
    <property type="protein sequence ID" value="CDW80575.1"/>
    <property type="molecule type" value="Genomic_DNA"/>
</dbReference>
<feature type="transmembrane region" description="Helical" evidence="9">
    <location>
        <begin position="564"/>
        <end position="584"/>
    </location>
</feature>
<feature type="transmembrane region" description="Helical" evidence="9">
    <location>
        <begin position="849"/>
        <end position="871"/>
    </location>
</feature>
<keyword evidence="6 9" id="KW-1133">Transmembrane helix</keyword>
<evidence type="ECO:0000313" key="11">
    <source>
        <dbReference type="Proteomes" id="UP000039865"/>
    </source>
</evidence>
<evidence type="ECO:0000256" key="9">
    <source>
        <dbReference type="RuleBase" id="RU361189"/>
    </source>
</evidence>
<sequence length="913" mass="104853">MGIFRSEDMTLYQIAIPKDDAWDVMNQLGNLNLVHFIDLNRGEQPFNLPYANQIKRCEETERRIMYILNECKHLKVKIQKPKSIKSFLEALSAVKNAKNKASNLLFEEIEHDVRDKEKFVIEQTEKLREMNESFLTMLDYEKVLENVSIVLPQIQGGQVRSSMHGGIVLEEQKSTSINNIEKAPLLDNDNVYIAHIAGTIEVEEKSRLKKLLFRATRGKALTFFQDFEVRTPDGKHKTKTVYIVVFQEGRQLRDRIVRICDSFMGQRFDLPPMGTIDQKIDEVKRNILESKNLTETSKKYLKTYLTQINQISHAEGDQQLHHENISSLEVYKWFVSKEKNLYHALNNMRQGQTTYIGYFWSPSLEEREIRDVLSNYPTTDFQRFENHSITPPTYIKSNEFTYTFQEIVNTYGIPMYKEVNPAVFAIVTFPFLFGVMFGDVGHGGLLLIAGILMCLFNDQIQRTSLADMGQIRHLILLMGIFAFYNGFIYNEFFAIPLELDKSCYSEEISVLSTSVNSTDPLRVRNVPADYGYEKLSHRCVYTFGVDSRWAQSTNMLAYTNKLKMKISVIIAVLQMSMGIIMKGLNSLYFKRSIDFFFEFIPQIIFLIALFGWMDILIIAKWAYPQNVDQDYLVPGSGVPPGTWDLEYEYGGFNATQLSPPVITTMIDIFLGGASNSTSVQGNKDGETFTYDKTKYYYVLESQKGASIALVLIAIAMVPLMLCVKPLVMRHRIKNAHHNHAAHVDVHTESVQYDKGLEDSKAQNKNQVYTQISEILENMGSGKEHHDIGEIFIHQLIETIEFVLGGVSNTASYLRLWALSLAHSQLAAVFLENILTIAYKIDNVGTGGVAFWACFLGFFTFTFGVLMCMDTLECFLHTLRLHWVEFQNKFYKGTGYKFVPFSFETVLREEMKRP</sequence>
<evidence type="ECO:0000256" key="7">
    <source>
        <dbReference type="ARBA" id="ARBA00023065"/>
    </source>
</evidence>
<dbReference type="FunCoup" id="A0A078AEE5">
    <property type="interactions" value="69"/>
</dbReference>
<accession>A0A078AEE5</accession>
<gene>
    <name evidence="10" type="primary">Contig6352.g6808</name>
    <name evidence="10" type="ORF">STYLEM_9577</name>
</gene>
<dbReference type="PANTHER" id="PTHR11629">
    <property type="entry name" value="VACUOLAR PROTON ATPASES"/>
    <property type="match status" value="1"/>
</dbReference>
<reference evidence="10 11" key="1">
    <citation type="submission" date="2014-06" db="EMBL/GenBank/DDBJ databases">
        <authorList>
            <person name="Swart Estienne"/>
        </authorList>
    </citation>
    <scope>NUCLEOTIDE SEQUENCE [LARGE SCALE GENOMIC DNA]</scope>
    <source>
        <strain evidence="10 11">130c</strain>
    </source>
</reference>
<dbReference type="OrthoDB" id="10264220at2759"/>
<dbReference type="InterPro" id="IPR026028">
    <property type="entry name" value="V-type_ATPase_116kDa_su_euka"/>
</dbReference>
<dbReference type="Pfam" id="PF01496">
    <property type="entry name" value="V_ATPase_I"/>
    <property type="match status" value="1"/>
</dbReference>
<keyword evidence="5 9" id="KW-0375">Hydrogen ion transport</keyword>
<dbReference type="GO" id="GO:0007035">
    <property type="term" value="P:vacuolar acidification"/>
    <property type="evidence" value="ECO:0007669"/>
    <property type="project" value="TreeGrafter"/>
</dbReference>
<protein>
    <recommendedName>
        <fullName evidence="9">V-type proton ATPase subunit a</fullName>
    </recommendedName>
</protein>
<dbReference type="PIRSF" id="PIRSF001293">
    <property type="entry name" value="ATP6V0A1"/>
    <property type="match status" value="1"/>
</dbReference>
<evidence type="ECO:0000256" key="1">
    <source>
        <dbReference type="ARBA" id="ARBA00004141"/>
    </source>
</evidence>
<evidence type="ECO:0000256" key="2">
    <source>
        <dbReference type="ARBA" id="ARBA00009904"/>
    </source>
</evidence>
<name>A0A078AEE5_STYLE</name>
<dbReference type="GO" id="GO:0051117">
    <property type="term" value="F:ATPase binding"/>
    <property type="evidence" value="ECO:0007669"/>
    <property type="project" value="TreeGrafter"/>
</dbReference>
<evidence type="ECO:0000256" key="3">
    <source>
        <dbReference type="ARBA" id="ARBA00022448"/>
    </source>
</evidence>
<evidence type="ECO:0000256" key="5">
    <source>
        <dbReference type="ARBA" id="ARBA00022781"/>
    </source>
</evidence>
<keyword evidence="3 9" id="KW-0813">Transport</keyword>
<evidence type="ECO:0000256" key="6">
    <source>
        <dbReference type="ARBA" id="ARBA00022989"/>
    </source>
</evidence>
<dbReference type="GO" id="GO:0046961">
    <property type="term" value="F:proton-transporting ATPase activity, rotational mechanism"/>
    <property type="evidence" value="ECO:0007669"/>
    <property type="project" value="InterPro"/>
</dbReference>
<comment type="similarity">
    <text evidence="2 9">Belongs to the V-ATPase 116 kDa subunit family.</text>
</comment>
<keyword evidence="8 9" id="KW-0472">Membrane</keyword>
<dbReference type="OMA" id="HYVIHTI"/>
<feature type="transmembrane region" description="Helical" evidence="9">
    <location>
        <begin position="704"/>
        <end position="723"/>
    </location>
</feature>
<organism evidence="10 11">
    <name type="scientific">Stylonychia lemnae</name>
    <name type="common">Ciliate</name>
    <dbReference type="NCBI Taxonomy" id="5949"/>
    <lineage>
        <taxon>Eukaryota</taxon>
        <taxon>Sar</taxon>
        <taxon>Alveolata</taxon>
        <taxon>Ciliophora</taxon>
        <taxon>Intramacronucleata</taxon>
        <taxon>Spirotrichea</taxon>
        <taxon>Stichotrichia</taxon>
        <taxon>Sporadotrichida</taxon>
        <taxon>Oxytrichidae</taxon>
        <taxon>Stylonychinae</taxon>
        <taxon>Stylonychia</taxon>
    </lineage>
</organism>
<feature type="transmembrane region" description="Helical" evidence="9">
    <location>
        <begin position="474"/>
        <end position="495"/>
    </location>
</feature>
<comment type="subcellular location">
    <subcellularLocation>
        <location evidence="1">Membrane</location>
        <topology evidence="1">Multi-pass membrane protein</topology>
    </subcellularLocation>
</comment>
<keyword evidence="7 9" id="KW-0406">Ion transport</keyword>
<dbReference type="PANTHER" id="PTHR11629:SF63">
    <property type="entry name" value="V-TYPE PROTON ATPASE SUBUNIT A"/>
    <property type="match status" value="1"/>
</dbReference>
<dbReference type="InterPro" id="IPR002490">
    <property type="entry name" value="V-ATPase_116kDa_su"/>
</dbReference>
<feature type="transmembrane region" description="Helical" evidence="9">
    <location>
        <begin position="423"/>
        <end position="453"/>
    </location>
</feature>
<comment type="function">
    <text evidence="9">Essential component of the vacuolar proton pump (V-ATPase), a multimeric enzyme that catalyzes the translocation of protons across the membranes. Required for assembly and activity of the V-ATPase.</text>
</comment>
<feature type="transmembrane region" description="Helical" evidence="9">
    <location>
        <begin position="596"/>
        <end position="623"/>
    </location>
</feature>
<dbReference type="AlphaFoldDB" id="A0A078AEE5"/>
<keyword evidence="4 9" id="KW-0812">Transmembrane</keyword>
<evidence type="ECO:0000313" key="10">
    <source>
        <dbReference type="EMBL" id="CDW80575.1"/>
    </source>
</evidence>
<proteinExistence type="inferred from homology"/>
<evidence type="ECO:0000256" key="8">
    <source>
        <dbReference type="ARBA" id="ARBA00023136"/>
    </source>
</evidence>
<dbReference type="InParanoid" id="A0A078AEE5"/>